<dbReference type="Proteomes" id="UP001154252">
    <property type="component" value="Unassembled WGS sequence"/>
</dbReference>
<dbReference type="AlphaFoldDB" id="A0A9W4P3V4"/>
<proteinExistence type="predicted"/>
<evidence type="ECO:0000313" key="2">
    <source>
        <dbReference type="Proteomes" id="UP001154252"/>
    </source>
</evidence>
<dbReference type="OrthoDB" id="5401170at2759"/>
<gene>
    <name evidence="1" type="ORF">PEGY_LOCUS2122</name>
</gene>
<comment type="caution">
    <text evidence="1">The sequence shown here is derived from an EMBL/GenBank/DDBJ whole genome shotgun (WGS) entry which is preliminary data.</text>
</comment>
<protein>
    <submittedName>
        <fullName evidence="1">Uncharacterized protein</fullName>
    </submittedName>
</protein>
<reference evidence="1" key="1">
    <citation type="submission" date="2021-07" db="EMBL/GenBank/DDBJ databases">
        <authorList>
            <person name="Branca A.L. A."/>
        </authorList>
    </citation>
    <scope>NUCLEOTIDE SEQUENCE</scope>
</reference>
<name>A0A9W4P3V4_9EURO</name>
<sequence>MIISKIMKMGYFPQHLRPHNLIWDELDGALYFVGFQDAMPFKAKGTVGEEWFPYFDLARPPQRNYRRERDYTGDISEWSL</sequence>
<organism evidence="1 2">
    <name type="scientific">Penicillium egyptiacum</name>
    <dbReference type="NCBI Taxonomy" id="1303716"/>
    <lineage>
        <taxon>Eukaryota</taxon>
        <taxon>Fungi</taxon>
        <taxon>Dikarya</taxon>
        <taxon>Ascomycota</taxon>
        <taxon>Pezizomycotina</taxon>
        <taxon>Eurotiomycetes</taxon>
        <taxon>Eurotiomycetidae</taxon>
        <taxon>Eurotiales</taxon>
        <taxon>Aspergillaceae</taxon>
        <taxon>Penicillium</taxon>
    </lineage>
</organism>
<dbReference type="EMBL" id="CAJVRC010000843">
    <property type="protein sequence ID" value="CAG8890272.1"/>
    <property type="molecule type" value="Genomic_DNA"/>
</dbReference>
<accession>A0A9W4P3V4</accession>
<evidence type="ECO:0000313" key="1">
    <source>
        <dbReference type="EMBL" id="CAG8890272.1"/>
    </source>
</evidence>
<keyword evidence="2" id="KW-1185">Reference proteome</keyword>